<evidence type="ECO:0000313" key="4">
    <source>
        <dbReference type="EMBL" id="UJO11550.1"/>
    </source>
</evidence>
<dbReference type="GeneID" id="71980587"/>
<dbReference type="InterPro" id="IPR015158">
    <property type="entry name" value="Bud22_dom"/>
</dbReference>
<dbReference type="AlphaFoldDB" id="A0A9Q8P323"/>
<dbReference type="EMBL" id="CP090163">
    <property type="protein sequence ID" value="UJO11550.1"/>
    <property type="molecule type" value="Genomic_DNA"/>
</dbReference>
<dbReference type="GO" id="GO:0030686">
    <property type="term" value="C:90S preribosome"/>
    <property type="evidence" value="ECO:0007669"/>
    <property type="project" value="TreeGrafter"/>
</dbReference>
<proteinExistence type="predicted"/>
<feature type="compositionally biased region" description="Basic and acidic residues" evidence="2">
    <location>
        <begin position="406"/>
        <end position="418"/>
    </location>
</feature>
<evidence type="ECO:0000259" key="3">
    <source>
        <dbReference type="Pfam" id="PF09073"/>
    </source>
</evidence>
<keyword evidence="5" id="KW-1185">Reference proteome</keyword>
<reference evidence="4" key="2">
    <citation type="journal article" date="2022" name="Microb. Genom.">
        <title>A chromosome-scale genome assembly of the tomato pathogen Cladosporium fulvum reveals a compartmentalized genome architecture and the presence of a dispensable chromosome.</title>
        <authorList>
            <person name="Zaccaron A.Z."/>
            <person name="Chen L.H."/>
            <person name="Samaras A."/>
            <person name="Stergiopoulos I."/>
        </authorList>
    </citation>
    <scope>NUCLEOTIDE SEQUENCE</scope>
    <source>
        <strain evidence="4">Race5_Kim</strain>
    </source>
</reference>
<sequence>MSKRKRGSDAEEEDTLPAATDFRRQRQIAATFEDSAKQLARAFKAGKGFERQKLGRRKKHAAAAKDDKDVERIDAEVAALKILDNTLAAEHHLAKSLLKIKAIATSPNLPPDLQRPKPLPTDAPSLNVNARLCNSNPVKEAFPTAVAAVKREFGIKDDPKAPNKKRRLRAKDYDTAGRARSMSVSSADDEGDNGAPLRKRRAAEVSDDDSEPQDGSEGSEDDLQQYRGRLASSSDEEGDDDGLDGVSDIEELERRLMAEGISRKAGKRKTDKYDHAADLSLSEPSDDESVEEQPRKAAAPKKSSFIPSLTMGGYISGSGSDLDSDVDIAPKKNRRGQRARQKIWEQKYGSRATHLQNEQRNQGWDPKRGAVDSDRGGRFGKNKGNGANSMALGKDRRNPGQTKPAAEVKTKPRKDDSGPLHPSWEAAKRAKEKKSAPVAFQGKKISFD</sequence>
<feature type="compositionally biased region" description="Basic residues" evidence="2">
    <location>
        <begin position="331"/>
        <end position="341"/>
    </location>
</feature>
<dbReference type="InterPro" id="IPR037393">
    <property type="entry name" value="Bud22/SRFB1"/>
</dbReference>
<dbReference type="Proteomes" id="UP000756132">
    <property type="component" value="Chromosome 1"/>
</dbReference>
<evidence type="ECO:0000256" key="1">
    <source>
        <dbReference type="ARBA" id="ARBA00023054"/>
    </source>
</evidence>
<dbReference type="KEGG" id="ffu:CLAFUR5_00709"/>
<name>A0A9Q8P323_PASFU</name>
<feature type="compositionally biased region" description="Polar residues" evidence="2">
    <location>
        <begin position="353"/>
        <end position="362"/>
    </location>
</feature>
<dbReference type="GO" id="GO:0030490">
    <property type="term" value="P:maturation of SSU-rRNA"/>
    <property type="evidence" value="ECO:0007669"/>
    <property type="project" value="TreeGrafter"/>
</dbReference>
<accession>A0A9Q8P323</accession>
<feature type="compositionally biased region" description="Acidic residues" evidence="2">
    <location>
        <begin position="234"/>
        <end position="251"/>
    </location>
</feature>
<feature type="region of interest" description="Disordered" evidence="2">
    <location>
        <begin position="1"/>
        <end position="24"/>
    </location>
</feature>
<keyword evidence="1" id="KW-0175">Coiled coil</keyword>
<dbReference type="PANTHER" id="PTHR23325:SF1">
    <property type="entry name" value="SERUM RESPONSE FACTOR-BINDING PROTEIN 1"/>
    <property type="match status" value="1"/>
</dbReference>
<dbReference type="OrthoDB" id="3364872at2759"/>
<feature type="compositionally biased region" description="Basic and acidic residues" evidence="2">
    <location>
        <begin position="426"/>
        <end position="435"/>
    </location>
</feature>
<dbReference type="PANTHER" id="PTHR23325">
    <property type="entry name" value="SERUM RESPONSE FACTOR-BINDING"/>
    <property type="match status" value="1"/>
</dbReference>
<feature type="compositionally biased region" description="Acidic residues" evidence="2">
    <location>
        <begin position="205"/>
        <end position="223"/>
    </location>
</feature>
<feature type="compositionally biased region" description="Basic and acidic residues" evidence="2">
    <location>
        <begin position="365"/>
        <end position="377"/>
    </location>
</feature>
<dbReference type="RefSeq" id="XP_047755916.1">
    <property type="nucleotide sequence ID" value="XM_047899857.1"/>
</dbReference>
<evidence type="ECO:0000256" key="2">
    <source>
        <dbReference type="SAM" id="MobiDB-lite"/>
    </source>
</evidence>
<organism evidence="4 5">
    <name type="scientific">Passalora fulva</name>
    <name type="common">Tomato leaf mold</name>
    <name type="synonym">Cladosporium fulvum</name>
    <dbReference type="NCBI Taxonomy" id="5499"/>
    <lineage>
        <taxon>Eukaryota</taxon>
        <taxon>Fungi</taxon>
        <taxon>Dikarya</taxon>
        <taxon>Ascomycota</taxon>
        <taxon>Pezizomycotina</taxon>
        <taxon>Dothideomycetes</taxon>
        <taxon>Dothideomycetidae</taxon>
        <taxon>Mycosphaerellales</taxon>
        <taxon>Mycosphaerellaceae</taxon>
        <taxon>Fulvia</taxon>
    </lineage>
</organism>
<dbReference type="Pfam" id="PF09073">
    <property type="entry name" value="BUD22"/>
    <property type="match status" value="1"/>
</dbReference>
<evidence type="ECO:0000313" key="5">
    <source>
        <dbReference type="Proteomes" id="UP000756132"/>
    </source>
</evidence>
<reference evidence="4" key="1">
    <citation type="submission" date="2021-12" db="EMBL/GenBank/DDBJ databases">
        <authorList>
            <person name="Zaccaron A."/>
            <person name="Stergiopoulos I."/>
        </authorList>
    </citation>
    <scope>NUCLEOTIDE SEQUENCE</scope>
    <source>
        <strain evidence="4">Race5_Kim</strain>
    </source>
</reference>
<feature type="domain" description="Bud22" evidence="3">
    <location>
        <begin position="33"/>
        <end position="448"/>
    </location>
</feature>
<feature type="region of interest" description="Disordered" evidence="2">
    <location>
        <begin position="156"/>
        <end position="448"/>
    </location>
</feature>
<dbReference type="OMA" id="ALWEKKF"/>
<dbReference type="GO" id="GO:0005634">
    <property type="term" value="C:nucleus"/>
    <property type="evidence" value="ECO:0007669"/>
    <property type="project" value="TreeGrafter"/>
</dbReference>
<gene>
    <name evidence="4" type="ORF">CLAFUR5_00709</name>
</gene>
<protein>
    <recommendedName>
        <fullName evidence="3">Bud22 domain-containing protein</fullName>
    </recommendedName>
</protein>